<dbReference type="Pfam" id="PF00069">
    <property type="entry name" value="Pkinase"/>
    <property type="match status" value="1"/>
</dbReference>
<comment type="similarity">
    <text evidence="3">Belongs to the protein kinase superfamily. STE Ser/Thr protein kinase family. STE20 subfamily.</text>
</comment>
<organism evidence="18 19">
    <name type="scientific">Thamnocephalis sphaerospora</name>
    <dbReference type="NCBI Taxonomy" id="78915"/>
    <lineage>
        <taxon>Eukaryota</taxon>
        <taxon>Fungi</taxon>
        <taxon>Fungi incertae sedis</taxon>
        <taxon>Zoopagomycota</taxon>
        <taxon>Zoopagomycotina</taxon>
        <taxon>Zoopagomycetes</taxon>
        <taxon>Zoopagales</taxon>
        <taxon>Sigmoideomycetaceae</taxon>
        <taxon>Thamnocephalis</taxon>
    </lineage>
</organism>
<dbReference type="PIRSF" id="PIRSF000654">
    <property type="entry name" value="Integrin-linked_kinase"/>
    <property type="match status" value="1"/>
</dbReference>
<evidence type="ECO:0000256" key="3">
    <source>
        <dbReference type="ARBA" id="ARBA00008874"/>
    </source>
</evidence>
<comment type="subcellular location">
    <subcellularLocation>
        <location evidence="2">Cytoplasm</location>
    </subcellularLocation>
</comment>
<keyword evidence="7" id="KW-0597">Phosphoprotein</keyword>
<keyword evidence="10 16" id="KW-0547">Nucleotide-binding</keyword>
<dbReference type="InterPro" id="IPR000719">
    <property type="entry name" value="Prot_kinase_dom"/>
</dbReference>
<dbReference type="SUPFAM" id="SSF56112">
    <property type="entry name" value="Protein kinase-like (PK-like)"/>
    <property type="match status" value="1"/>
</dbReference>
<keyword evidence="6" id="KW-0723">Serine/threonine-protein kinase</keyword>
<proteinExistence type="inferred from homology"/>
<evidence type="ECO:0000256" key="13">
    <source>
        <dbReference type="ARBA" id="ARBA00022842"/>
    </source>
</evidence>
<dbReference type="InterPro" id="IPR017441">
    <property type="entry name" value="Protein_kinase_ATP_BS"/>
</dbReference>
<evidence type="ECO:0000256" key="8">
    <source>
        <dbReference type="ARBA" id="ARBA00022679"/>
    </source>
</evidence>
<feature type="domain" description="Protein kinase" evidence="17">
    <location>
        <begin position="17"/>
        <end position="267"/>
    </location>
</feature>
<dbReference type="PRINTS" id="PR00109">
    <property type="entry name" value="TYRKINASE"/>
</dbReference>
<evidence type="ECO:0000256" key="4">
    <source>
        <dbReference type="ARBA" id="ARBA00012513"/>
    </source>
</evidence>
<reference evidence="19" key="1">
    <citation type="journal article" date="2018" name="Nat. Microbiol.">
        <title>Leveraging single-cell genomics to expand the fungal tree of life.</title>
        <authorList>
            <person name="Ahrendt S.R."/>
            <person name="Quandt C.A."/>
            <person name="Ciobanu D."/>
            <person name="Clum A."/>
            <person name="Salamov A."/>
            <person name="Andreopoulos B."/>
            <person name="Cheng J.F."/>
            <person name="Woyke T."/>
            <person name="Pelin A."/>
            <person name="Henrissat B."/>
            <person name="Reynolds N.K."/>
            <person name="Benny G.L."/>
            <person name="Smith M.E."/>
            <person name="James T.Y."/>
            <person name="Grigoriev I.V."/>
        </authorList>
    </citation>
    <scope>NUCLEOTIDE SEQUENCE [LARGE SCALE GENOMIC DNA]</scope>
    <source>
        <strain evidence="19">RSA 1356</strain>
    </source>
</reference>
<dbReference type="GO" id="GO:0004674">
    <property type="term" value="F:protein serine/threonine kinase activity"/>
    <property type="evidence" value="ECO:0007669"/>
    <property type="project" value="UniProtKB-KW"/>
</dbReference>
<keyword evidence="8" id="KW-0808">Transferase</keyword>
<protein>
    <recommendedName>
        <fullName evidence="4">non-specific serine/threonine protein kinase</fullName>
        <ecNumber evidence="4">2.7.11.1</ecNumber>
    </recommendedName>
</protein>
<dbReference type="PROSITE" id="PS00107">
    <property type="entry name" value="PROTEIN_KINASE_ATP"/>
    <property type="match status" value="1"/>
</dbReference>
<evidence type="ECO:0000256" key="10">
    <source>
        <dbReference type="ARBA" id="ARBA00022741"/>
    </source>
</evidence>
<keyword evidence="11 18" id="KW-0418">Kinase</keyword>
<evidence type="ECO:0000259" key="17">
    <source>
        <dbReference type="PROSITE" id="PS50011"/>
    </source>
</evidence>
<evidence type="ECO:0000313" key="18">
    <source>
        <dbReference type="EMBL" id="RKP09185.1"/>
    </source>
</evidence>
<keyword evidence="5" id="KW-0963">Cytoplasm</keyword>
<evidence type="ECO:0000256" key="14">
    <source>
        <dbReference type="ARBA" id="ARBA00047899"/>
    </source>
</evidence>
<keyword evidence="13" id="KW-0460">Magnesium</keyword>
<comment type="catalytic activity">
    <reaction evidence="15">
        <text>L-seryl-[protein] + ATP = O-phospho-L-seryl-[protein] + ADP + H(+)</text>
        <dbReference type="Rhea" id="RHEA:17989"/>
        <dbReference type="Rhea" id="RHEA-COMP:9863"/>
        <dbReference type="Rhea" id="RHEA-COMP:11604"/>
        <dbReference type="ChEBI" id="CHEBI:15378"/>
        <dbReference type="ChEBI" id="CHEBI:29999"/>
        <dbReference type="ChEBI" id="CHEBI:30616"/>
        <dbReference type="ChEBI" id="CHEBI:83421"/>
        <dbReference type="ChEBI" id="CHEBI:456216"/>
        <dbReference type="EC" id="2.7.11.1"/>
    </reaction>
</comment>
<dbReference type="Gene3D" id="1.10.510.10">
    <property type="entry name" value="Transferase(Phosphotransferase) domain 1"/>
    <property type="match status" value="1"/>
</dbReference>
<comment type="cofactor">
    <cofactor evidence="1">
        <name>Mg(2+)</name>
        <dbReference type="ChEBI" id="CHEBI:18420"/>
    </cofactor>
</comment>
<dbReference type="PANTHER" id="PTHR48012:SF27">
    <property type="entry name" value="SERINE_THREONINE-PROTEIN KINASE SID1"/>
    <property type="match status" value="1"/>
</dbReference>
<evidence type="ECO:0000256" key="12">
    <source>
        <dbReference type="ARBA" id="ARBA00022840"/>
    </source>
</evidence>
<name>A0A4P9XSQ8_9FUNG</name>
<keyword evidence="19" id="KW-1185">Reference proteome</keyword>
<dbReference type="STRING" id="78915.A0A4P9XSQ8"/>
<accession>A0A4P9XSQ8</accession>
<evidence type="ECO:0000256" key="16">
    <source>
        <dbReference type="PROSITE-ProRule" id="PRU10141"/>
    </source>
</evidence>
<dbReference type="GO" id="GO:0005524">
    <property type="term" value="F:ATP binding"/>
    <property type="evidence" value="ECO:0007669"/>
    <property type="project" value="UniProtKB-UniRule"/>
</dbReference>
<dbReference type="InterPro" id="IPR001245">
    <property type="entry name" value="Ser-Thr/Tyr_kinase_cat_dom"/>
</dbReference>
<evidence type="ECO:0000256" key="9">
    <source>
        <dbReference type="ARBA" id="ARBA00022723"/>
    </source>
</evidence>
<dbReference type="InterPro" id="IPR050629">
    <property type="entry name" value="STE20/SPS1-PAK"/>
</dbReference>
<feature type="binding site" evidence="16">
    <location>
        <position position="47"/>
    </location>
    <ligand>
        <name>ATP</name>
        <dbReference type="ChEBI" id="CHEBI:30616"/>
    </ligand>
</feature>
<evidence type="ECO:0000256" key="6">
    <source>
        <dbReference type="ARBA" id="ARBA00022527"/>
    </source>
</evidence>
<evidence type="ECO:0000313" key="19">
    <source>
        <dbReference type="Proteomes" id="UP000271241"/>
    </source>
</evidence>
<keyword evidence="9" id="KW-0479">Metal-binding</keyword>
<dbReference type="SMART" id="SM00220">
    <property type="entry name" value="S_TKc"/>
    <property type="match status" value="1"/>
</dbReference>
<dbReference type="PANTHER" id="PTHR48012">
    <property type="entry name" value="STERILE20-LIKE KINASE, ISOFORM B-RELATED"/>
    <property type="match status" value="1"/>
</dbReference>
<evidence type="ECO:0000256" key="15">
    <source>
        <dbReference type="ARBA" id="ARBA00048679"/>
    </source>
</evidence>
<evidence type="ECO:0000256" key="11">
    <source>
        <dbReference type="ARBA" id="ARBA00022777"/>
    </source>
</evidence>
<sequence>MLATPTSLVFCFGPILFTILEKLGSGSFGSVYKALNNTTQEVVAVKKIDLETAEDDISDIQLEIALLSQCDSPHITRYHSSHVKGYKLWIVMEYMAGGSCLDLLKPGVFLERHIAVVVRELLLGLAYLHSEGKIHRDIKAANVLLSGQGEVKLADFGVAAQLSSQKGKRNTFVGTPFWMAPEVIQQSGYNAKADIWSLGITAIELARGQPPFGDYHPMRVLFLIPRNDPPKLEGHFSPAFKEFVSLCLTKDPERRPTARDLLQHRFITNCMRDTTSLQELIERYDNWRLSLGDMTPSDYTQTM</sequence>
<evidence type="ECO:0000256" key="7">
    <source>
        <dbReference type="ARBA" id="ARBA00022553"/>
    </source>
</evidence>
<dbReference type="AlphaFoldDB" id="A0A4P9XSQ8"/>
<dbReference type="OrthoDB" id="248923at2759"/>
<dbReference type="FunFam" id="1.10.510.10:FF:000411">
    <property type="entry name" value="Probable Ste20-like kinase Don3"/>
    <property type="match status" value="1"/>
</dbReference>
<dbReference type="GO" id="GO:0005737">
    <property type="term" value="C:cytoplasm"/>
    <property type="evidence" value="ECO:0007669"/>
    <property type="project" value="UniProtKB-SubCell"/>
</dbReference>
<comment type="catalytic activity">
    <reaction evidence="14">
        <text>L-threonyl-[protein] + ATP = O-phospho-L-threonyl-[protein] + ADP + H(+)</text>
        <dbReference type="Rhea" id="RHEA:46608"/>
        <dbReference type="Rhea" id="RHEA-COMP:11060"/>
        <dbReference type="Rhea" id="RHEA-COMP:11605"/>
        <dbReference type="ChEBI" id="CHEBI:15378"/>
        <dbReference type="ChEBI" id="CHEBI:30013"/>
        <dbReference type="ChEBI" id="CHEBI:30616"/>
        <dbReference type="ChEBI" id="CHEBI:61977"/>
        <dbReference type="ChEBI" id="CHEBI:456216"/>
        <dbReference type="EC" id="2.7.11.1"/>
    </reaction>
</comment>
<dbReference type="Proteomes" id="UP000271241">
    <property type="component" value="Unassembled WGS sequence"/>
</dbReference>
<dbReference type="EMBL" id="KZ992534">
    <property type="protein sequence ID" value="RKP09185.1"/>
    <property type="molecule type" value="Genomic_DNA"/>
</dbReference>
<evidence type="ECO:0000256" key="2">
    <source>
        <dbReference type="ARBA" id="ARBA00004496"/>
    </source>
</evidence>
<dbReference type="Gene3D" id="3.30.200.20">
    <property type="entry name" value="Phosphorylase Kinase, domain 1"/>
    <property type="match status" value="1"/>
</dbReference>
<gene>
    <name evidence="18" type="ORF">THASP1DRAFT_34468</name>
</gene>
<keyword evidence="12 16" id="KW-0067">ATP-binding</keyword>
<dbReference type="EC" id="2.7.11.1" evidence="4"/>
<dbReference type="InterPro" id="IPR011009">
    <property type="entry name" value="Kinase-like_dom_sf"/>
</dbReference>
<dbReference type="CDD" id="cd06609">
    <property type="entry name" value="STKc_MST3_like"/>
    <property type="match status" value="1"/>
</dbReference>
<evidence type="ECO:0000256" key="1">
    <source>
        <dbReference type="ARBA" id="ARBA00001946"/>
    </source>
</evidence>
<dbReference type="GO" id="GO:0046872">
    <property type="term" value="F:metal ion binding"/>
    <property type="evidence" value="ECO:0007669"/>
    <property type="project" value="UniProtKB-KW"/>
</dbReference>
<evidence type="ECO:0000256" key="5">
    <source>
        <dbReference type="ARBA" id="ARBA00022490"/>
    </source>
</evidence>
<dbReference type="PROSITE" id="PS50011">
    <property type="entry name" value="PROTEIN_KINASE_DOM"/>
    <property type="match status" value="1"/>
</dbReference>